<evidence type="ECO:0000256" key="1">
    <source>
        <dbReference type="SAM" id="MobiDB-lite"/>
    </source>
</evidence>
<evidence type="ECO:0000313" key="3">
    <source>
        <dbReference type="Proteomes" id="UP000251558"/>
    </source>
</evidence>
<proteinExistence type="predicted"/>
<dbReference type="Proteomes" id="UP000251558">
    <property type="component" value="Unassembled WGS sequence"/>
</dbReference>
<keyword evidence="3" id="KW-1185">Reference proteome</keyword>
<name>A0A330HK36_9HYPH</name>
<dbReference type="OrthoDB" id="8421534at2"/>
<dbReference type="RefSeq" id="WP_112098968.1">
    <property type="nucleotide sequence ID" value="NZ_QMBP01000009.1"/>
</dbReference>
<sequence>MTQDDIRDDDDVQQAARNVLMGCAPERKTALDDMWQELNPKFQLAPDLHQGERIIMDAGAYRYVRFNHRVMRAFWIAGYAAWEGYRAVADAPSFDAVDLGRFRDLLEAFESVISSDNPELEPLRPVSRSRGNILTRRATRRPEQQVSLPLSP</sequence>
<reference evidence="3" key="1">
    <citation type="submission" date="2018-06" db="EMBL/GenBank/DDBJ databases">
        <authorList>
            <person name="Helene L.C."/>
            <person name="Dall'Agnol R."/>
            <person name="Delamuta J.R."/>
            <person name="Hungria M."/>
        </authorList>
    </citation>
    <scope>NUCLEOTIDE SEQUENCE [LARGE SCALE GENOMIC DNA]</scope>
    <source>
        <strain evidence="3">AC99b</strain>
    </source>
</reference>
<comment type="caution">
    <text evidence="2">The sequence shown here is derived from an EMBL/GenBank/DDBJ whole genome shotgun (WGS) entry which is preliminary data.</text>
</comment>
<gene>
    <name evidence="2" type="ORF">DPM33_18945</name>
</gene>
<accession>A0A330HK36</accession>
<evidence type="ECO:0000313" key="2">
    <source>
        <dbReference type="EMBL" id="RAZ89056.1"/>
    </source>
</evidence>
<dbReference type="EMBL" id="QMBP01000009">
    <property type="protein sequence ID" value="RAZ89056.1"/>
    <property type="molecule type" value="Genomic_DNA"/>
</dbReference>
<reference evidence="2 3" key="2">
    <citation type="submission" date="2018-07" db="EMBL/GenBank/DDBJ databases">
        <title>Diversity of Mesorhizobium strains in Brazil.</title>
        <authorList>
            <person name="Helene L.C.F."/>
            <person name="Dall'Agnol R."/>
            <person name="Delamuta J.R.M."/>
            <person name="Hungria M."/>
        </authorList>
    </citation>
    <scope>NUCLEOTIDE SEQUENCE [LARGE SCALE GENOMIC DNA]</scope>
    <source>
        <strain evidence="2 3">AC99b</strain>
    </source>
</reference>
<dbReference type="AlphaFoldDB" id="A0A330HK36"/>
<protein>
    <submittedName>
        <fullName evidence="2">Uncharacterized protein</fullName>
    </submittedName>
</protein>
<feature type="region of interest" description="Disordered" evidence="1">
    <location>
        <begin position="131"/>
        <end position="152"/>
    </location>
</feature>
<organism evidence="2 3">
    <name type="scientific">Mesorhizobium hawassense</name>
    <dbReference type="NCBI Taxonomy" id="1209954"/>
    <lineage>
        <taxon>Bacteria</taxon>
        <taxon>Pseudomonadati</taxon>
        <taxon>Pseudomonadota</taxon>
        <taxon>Alphaproteobacteria</taxon>
        <taxon>Hyphomicrobiales</taxon>
        <taxon>Phyllobacteriaceae</taxon>
        <taxon>Mesorhizobium</taxon>
    </lineage>
</organism>